<dbReference type="PANTHER" id="PTHR43057">
    <property type="entry name" value="ARSENITE EFFLUX TRANSPORTER"/>
    <property type="match status" value="1"/>
</dbReference>
<feature type="transmembrane region" description="Helical" evidence="8">
    <location>
        <begin position="199"/>
        <end position="218"/>
    </location>
</feature>
<comment type="subcellular location">
    <subcellularLocation>
        <location evidence="1">Cell membrane</location>
        <topology evidence="1">Multi-pass membrane protein</topology>
    </subcellularLocation>
</comment>
<dbReference type="GO" id="GO:0005886">
    <property type="term" value="C:plasma membrane"/>
    <property type="evidence" value="ECO:0007669"/>
    <property type="project" value="UniProtKB-SubCell"/>
</dbReference>
<evidence type="ECO:0000256" key="2">
    <source>
        <dbReference type="ARBA" id="ARBA00010110"/>
    </source>
</evidence>
<evidence type="ECO:0000256" key="3">
    <source>
        <dbReference type="ARBA" id="ARBA00022448"/>
    </source>
</evidence>
<accession>A0A1I5P3S0</accession>
<evidence type="ECO:0000313" key="10">
    <source>
        <dbReference type="EMBL" id="SFP28738.1"/>
    </source>
</evidence>
<dbReference type="InterPro" id="IPR002657">
    <property type="entry name" value="BilAc:Na_symport/Acr3"/>
</dbReference>
<dbReference type="RefSeq" id="WP_089831474.1">
    <property type="nucleotide sequence ID" value="NZ_BJWI01000011.1"/>
</dbReference>
<keyword evidence="4" id="KW-1003">Cell membrane</keyword>
<dbReference type="GO" id="GO:0015104">
    <property type="term" value="F:antimonite transmembrane transporter activity"/>
    <property type="evidence" value="ECO:0007669"/>
    <property type="project" value="TreeGrafter"/>
</dbReference>
<keyword evidence="3" id="KW-0813">Transport</keyword>
<evidence type="ECO:0000256" key="6">
    <source>
        <dbReference type="ARBA" id="ARBA00022989"/>
    </source>
</evidence>
<dbReference type="Pfam" id="PF01758">
    <property type="entry name" value="SBF"/>
    <property type="match status" value="1"/>
</dbReference>
<keyword evidence="6 8" id="KW-1133">Transmembrane helix</keyword>
<feature type="transmembrane region" description="Helical" evidence="8">
    <location>
        <begin position="68"/>
        <end position="91"/>
    </location>
</feature>
<dbReference type="OrthoDB" id="1551454at2"/>
<feature type="transmembrane region" description="Helical" evidence="8">
    <location>
        <begin position="38"/>
        <end position="56"/>
    </location>
</feature>
<feature type="transmembrane region" description="Helical" evidence="8">
    <location>
        <begin position="158"/>
        <end position="178"/>
    </location>
</feature>
<dbReference type="AlphaFoldDB" id="A0A1I5P3S0"/>
<dbReference type="EMBL" id="FOXC01000012">
    <property type="protein sequence ID" value="SFP28738.1"/>
    <property type="molecule type" value="Genomic_DNA"/>
</dbReference>
<reference evidence="9 12" key="2">
    <citation type="submission" date="2019-07" db="EMBL/GenBank/DDBJ databases">
        <title>Whole genome shotgun sequence of Halolactibacillus halophilus NBRC 100868.</title>
        <authorList>
            <person name="Hosoyama A."/>
            <person name="Uohara A."/>
            <person name="Ohji S."/>
            <person name="Ichikawa N."/>
        </authorList>
    </citation>
    <scope>NUCLEOTIDE SEQUENCE [LARGE SCALE GENOMIC DNA]</scope>
    <source>
        <strain evidence="9 12">NBRC 100868</strain>
    </source>
</reference>
<comment type="similarity">
    <text evidence="2">Belongs to the arsenical resistance-3 (ACR3) (TC 2.A.59) family.</text>
</comment>
<dbReference type="InterPro" id="IPR004706">
    <property type="entry name" value="Arsenical-R_Acr3"/>
</dbReference>
<dbReference type="GO" id="GO:0015105">
    <property type="term" value="F:arsenite transmembrane transporter activity"/>
    <property type="evidence" value="ECO:0007669"/>
    <property type="project" value="TreeGrafter"/>
</dbReference>
<evidence type="ECO:0000256" key="8">
    <source>
        <dbReference type="SAM" id="Phobius"/>
    </source>
</evidence>
<organism evidence="10 11">
    <name type="scientific">Halolactibacillus halophilus</name>
    <dbReference type="NCBI Taxonomy" id="306540"/>
    <lineage>
        <taxon>Bacteria</taxon>
        <taxon>Bacillati</taxon>
        <taxon>Bacillota</taxon>
        <taxon>Bacilli</taxon>
        <taxon>Bacillales</taxon>
        <taxon>Bacillaceae</taxon>
        <taxon>Halolactibacillus</taxon>
    </lineage>
</organism>
<dbReference type="Gene3D" id="1.20.1530.20">
    <property type="match status" value="1"/>
</dbReference>
<sequence>MNKLYTFPQRYLMISVPLTLIIAFIVGTMVDTRVLQPVVLYATIIMIYATMIGFNFKQLTSTQGTKVLVFSMIINFAIVPVVAYLLGVTVLREYPVMFAGLALSALLPTSGMTISWTALHQGNVPAAVKLTIFGLILGSLLTPWYLLAMVGQLVEVNILQTFRTIITVVFVPMILGHITFKILMKRITMQEFKTRVKPALGPLSIWAMLFIVFVSVSARANMILNNLELILIATAVLIIFYVINFAISTFFAVKFFDRGDGIALVNGTVLRNLSIAIGLAVASFGAEAALIVTIAFVVQQQGIALYGKLALSRWFKKDQKEESKTVNKPIQA</sequence>
<proteinExistence type="inferred from homology"/>
<keyword evidence="12" id="KW-1185">Reference proteome</keyword>
<evidence type="ECO:0000256" key="7">
    <source>
        <dbReference type="ARBA" id="ARBA00023136"/>
    </source>
</evidence>
<dbReference type="EMBL" id="BJWI01000011">
    <property type="protein sequence ID" value="GEM01499.1"/>
    <property type="molecule type" value="Genomic_DNA"/>
</dbReference>
<feature type="transmembrane region" description="Helical" evidence="8">
    <location>
        <begin position="230"/>
        <end position="253"/>
    </location>
</feature>
<gene>
    <name evidence="9" type="ORF">HHA03_10310</name>
    <name evidence="10" type="ORF">SAMN05421839_11265</name>
</gene>
<evidence type="ECO:0000256" key="1">
    <source>
        <dbReference type="ARBA" id="ARBA00004651"/>
    </source>
</evidence>
<protein>
    <submittedName>
        <fullName evidence="10">Arsenite efflux pump ArsB, ACR3 family</fullName>
    </submittedName>
    <submittedName>
        <fullName evidence="9">Arsenite transporter</fullName>
    </submittedName>
</protein>
<keyword evidence="7 8" id="KW-0472">Membrane</keyword>
<keyword evidence="5 8" id="KW-0812">Transmembrane</keyword>
<dbReference type="PANTHER" id="PTHR43057:SF1">
    <property type="entry name" value="ARSENICAL-RESISTANCE PROTEIN 3"/>
    <property type="match status" value="1"/>
</dbReference>
<dbReference type="Proteomes" id="UP000321547">
    <property type="component" value="Unassembled WGS sequence"/>
</dbReference>
<dbReference type="GO" id="GO:0015297">
    <property type="term" value="F:antiporter activity"/>
    <property type="evidence" value="ECO:0007669"/>
    <property type="project" value="InterPro"/>
</dbReference>
<evidence type="ECO:0000256" key="5">
    <source>
        <dbReference type="ARBA" id="ARBA00022692"/>
    </source>
</evidence>
<evidence type="ECO:0000256" key="4">
    <source>
        <dbReference type="ARBA" id="ARBA00022475"/>
    </source>
</evidence>
<reference evidence="10 11" key="1">
    <citation type="submission" date="2016-10" db="EMBL/GenBank/DDBJ databases">
        <authorList>
            <person name="de Groot N.N."/>
        </authorList>
    </citation>
    <scope>NUCLEOTIDE SEQUENCE [LARGE SCALE GENOMIC DNA]</scope>
    <source>
        <strain evidence="10 11">DSM 17073</strain>
    </source>
</reference>
<evidence type="ECO:0000313" key="11">
    <source>
        <dbReference type="Proteomes" id="UP000242243"/>
    </source>
</evidence>
<name>A0A1I5P3S0_9BACI</name>
<feature type="transmembrane region" description="Helical" evidence="8">
    <location>
        <begin position="97"/>
        <end position="119"/>
    </location>
</feature>
<dbReference type="Proteomes" id="UP000242243">
    <property type="component" value="Unassembled WGS sequence"/>
</dbReference>
<feature type="transmembrane region" description="Helical" evidence="8">
    <location>
        <begin position="126"/>
        <end position="146"/>
    </location>
</feature>
<feature type="transmembrane region" description="Helical" evidence="8">
    <location>
        <begin position="12"/>
        <end position="32"/>
    </location>
</feature>
<dbReference type="STRING" id="306540.SAMN05421839_11265"/>
<evidence type="ECO:0000313" key="9">
    <source>
        <dbReference type="EMBL" id="GEM01499.1"/>
    </source>
</evidence>
<dbReference type="InterPro" id="IPR038770">
    <property type="entry name" value="Na+/solute_symporter_sf"/>
</dbReference>
<feature type="transmembrane region" description="Helical" evidence="8">
    <location>
        <begin position="273"/>
        <end position="298"/>
    </location>
</feature>
<evidence type="ECO:0000313" key="12">
    <source>
        <dbReference type="Proteomes" id="UP000321547"/>
    </source>
</evidence>